<name>A0A7Y0ZNA5_PSEVE</name>
<dbReference type="EMBL" id="JAEILD010000187">
    <property type="protein sequence ID" value="MBI6653072.1"/>
    <property type="molecule type" value="Genomic_DNA"/>
</dbReference>
<reference evidence="3 4" key="1">
    <citation type="journal article" date="2020" name="Front. Microbiol.">
        <title>Genetic Organization of the aprX-lipA2 Operon Affects the Proteolytic Potential of Pseudomonas Species in Milk.</title>
        <authorList>
            <person name="Maier C."/>
            <person name="Huptas C."/>
            <person name="von Neubeck M."/>
            <person name="Scherer S."/>
            <person name="Wenning M."/>
            <person name="Lucking G."/>
        </authorList>
    </citation>
    <scope>NUCLEOTIDE SEQUENCE [LARGE SCALE GENOMIC DNA]</scope>
    <source>
        <strain evidence="3 4">WS 4671</strain>
    </source>
</reference>
<evidence type="ECO:0000313" key="2">
    <source>
        <dbReference type="EMBL" id="MBI6653072.1"/>
    </source>
</evidence>
<evidence type="ECO:0000313" key="3">
    <source>
        <dbReference type="EMBL" id="NMX94976.1"/>
    </source>
</evidence>
<reference evidence="2 5" key="2">
    <citation type="submission" date="2020-12" db="EMBL/GenBank/DDBJ databases">
        <title>Comparative genomic insights into the epidemiology and virulence of plant pathogenic Pseudomonads from Turkey.</title>
        <authorList>
            <person name="Dillon M."/>
            <person name="Ruiz-Bedoya T."/>
            <person name="Bendalovic-Torma C."/>
            <person name="Guttman K.M."/>
            <person name="Kwak H."/>
            <person name="Middleton M.A."/>
            <person name="Wang P.W."/>
            <person name="Horuz S."/>
            <person name="Aysan Y."/>
            <person name="Guttman D.S."/>
        </authorList>
    </citation>
    <scope>NUCLEOTIDE SEQUENCE [LARGE SCALE GENOMIC DNA]</scope>
    <source>
        <strain evidence="2 5">S4_EA_3a</strain>
    </source>
</reference>
<evidence type="ECO:0000313" key="4">
    <source>
        <dbReference type="Proteomes" id="UP000552560"/>
    </source>
</evidence>
<dbReference type="OrthoDB" id="7027615at2"/>
<keyword evidence="1" id="KW-0472">Membrane</keyword>
<dbReference type="Proteomes" id="UP000552560">
    <property type="component" value="Unassembled WGS sequence"/>
</dbReference>
<accession>A0A7Y0ZNA5</accession>
<keyword evidence="5" id="KW-1185">Reference proteome</keyword>
<feature type="transmembrane region" description="Helical" evidence="1">
    <location>
        <begin position="34"/>
        <end position="53"/>
    </location>
</feature>
<dbReference type="EMBL" id="JAAQWE010000001">
    <property type="protein sequence ID" value="NMX94976.1"/>
    <property type="molecule type" value="Genomic_DNA"/>
</dbReference>
<evidence type="ECO:0000256" key="1">
    <source>
        <dbReference type="SAM" id="Phobius"/>
    </source>
</evidence>
<dbReference type="AlphaFoldDB" id="A0A7Y0ZNA5"/>
<dbReference type="Proteomes" id="UP000614123">
    <property type="component" value="Unassembled WGS sequence"/>
</dbReference>
<proteinExistence type="predicted"/>
<feature type="transmembrane region" description="Helical" evidence="1">
    <location>
        <begin position="7"/>
        <end position="28"/>
    </location>
</feature>
<comment type="caution">
    <text evidence="3">The sequence shown here is derived from an EMBL/GenBank/DDBJ whole genome shotgun (WGS) entry which is preliminary data.</text>
</comment>
<keyword evidence="1" id="KW-1133">Transmembrane helix</keyword>
<feature type="transmembrane region" description="Helical" evidence="1">
    <location>
        <begin position="65"/>
        <end position="83"/>
    </location>
</feature>
<organism evidence="3 4">
    <name type="scientific">Pseudomonas veronii</name>
    <dbReference type="NCBI Taxonomy" id="76761"/>
    <lineage>
        <taxon>Bacteria</taxon>
        <taxon>Pseudomonadati</taxon>
        <taxon>Pseudomonadota</taxon>
        <taxon>Gammaproteobacteria</taxon>
        <taxon>Pseudomonadales</taxon>
        <taxon>Pseudomonadaceae</taxon>
        <taxon>Pseudomonas</taxon>
    </lineage>
</organism>
<sequence>MPVIGADILVACTSIGLTAILTMLTYLSTSPIGFATKTSFFGATGLGAVFALAKYEVLYGRIHWVWLNMAIYLICLLVSLPAIAYRPNAYLYSMALLSPLIGLLILNSKRCRELRHTMLEIRHKREAIIATLKKQGRWKWW</sequence>
<feature type="transmembrane region" description="Helical" evidence="1">
    <location>
        <begin position="89"/>
        <end position="106"/>
    </location>
</feature>
<protein>
    <submittedName>
        <fullName evidence="3">Uncharacterized protein</fullName>
    </submittedName>
</protein>
<keyword evidence="1" id="KW-0812">Transmembrane</keyword>
<gene>
    <name evidence="3" type="ORF">HBO43_00010</name>
    <name evidence="2" type="ORF">YA0849_29305</name>
</gene>
<evidence type="ECO:0000313" key="5">
    <source>
        <dbReference type="Proteomes" id="UP000614123"/>
    </source>
</evidence>